<dbReference type="PANTHER" id="PTHR10334">
    <property type="entry name" value="CYSTEINE-RICH SECRETORY PROTEIN-RELATED"/>
    <property type="match status" value="1"/>
</dbReference>
<feature type="chain" id="PRO_5001828950" evidence="1">
    <location>
        <begin position="24"/>
        <end position="176"/>
    </location>
</feature>
<sequence length="176" mass="18450">MATVTPAVRLLLNCLLLATTAYAARNLPGGLASRRLLQSTETCPDSANLLSLVNAARAAHGGNHGGSGYGQNILVAWGPITDGGCSMAMQYWYNNEAGSYDYANPSFQADSGHFSQIVWLSTTQMGCAVAQCPGSSWYAGPTAGNWHFIVCDFDPSGNVDGEFAANVLPETTVSPP</sequence>
<dbReference type="InterPro" id="IPR001283">
    <property type="entry name" value="CRISP-related"/>
</dbReference>
<dbReference type="SUPFAM" id="SSF55797">
    <property type="entry name" value="PR-1-like"/>
    <property type="match status" value="1"/>
</dbReference>
<dbReference type="KEGG" id="apro:F751_6067"/>
<dbReference type="GeneID" id="23617458"/>
<evidence type="ECO:0000313" key="4">
    <source>
        <dbReference type="Proteomes" id="UP000028924"/>
    </source>
</evidence>
<dbReference type="AlphaFoldDB" id="A0A087SP32"/>
<gene>
    <name evidence="3" type="ORF">F751_6067</name>
</gene>
<keyword evidence="4" id="KW-1185">Reference proteome</keyword>
<dbReference type="PROSITE" id="PS01009">
    <property type="entry name" value="CRISP_1"/>
    <property type="match status" value="1"/>
</dbReference>
<evidence type="ECO:0000256" key="1">
    <source>
        <dbReference type="SAM" id="SignalP"/>
    </source>
</evidence>
<organism evidence="3 4">
    <name type="scientific">Auxenochlorella protothecoides</name>
    <name type="common">Green microalga</name>
    <name type="synonym">Chlorella protothecoides</name>
    <dbReference type="NCBI Taxonomy" id="3075"/>
    <lineage>
        <taxon>Eukaryota</taxon>
        <taxon>Viridiplantae</taxon>
        <taxon>Chlorophyta</taxon>
        <taxon>core chlorophytes</taxon>
        <taxon>Trebouxiophyceae</taxon>
        <taxon>Chlorellales</taxon>
        <taxon>Chlorellaceae</taxon>
        <taxon>Auxenochlorella</taxon>
    </lineage>
</organism>
<name>A0A087SP32_AUXPR</name>
<keyword evidence="1" id="KW-0732">Signal</keyword>
<dbReference type="SMART" id="SM00198">
    <property type="entry name" value="SCP"/>
    <property type="match status" value="1"/>
</dbReference>
<feature type="signal peptide" evidence="1">
    <location>
        <begin position="1"/>
        <end position="23"/>
    </location>
</feature>
<dbReference type="EMBL" id="KL662147">
    <property type="protein sequence ID" value="KFM27486.1"/>
    <property type="molecule type" value="Genomic_DNA"/>
</dbReference>
<proteinExistence type="predicted"/>
<dbReference type="RefSeq" id="XP_011400463.1">
    <property type="nucleotide sequence ID" value="XM_011402161.1"/>
</dbReference>
<accession>A0A087SP32</accession>
<dbReference type="PRINTS" id="PR00837">
    <property type="entry name" value="V5TPXLIKE"/>
</dbReference>
<dbReference type="Pfam" id="PF00188">
    <property type="entry name" value="CAP"/>
    <property type="match status" value="1"/>
</dbReference>
<dbReference type="GO" id="GO:0005576">
    <property type="term" value="C:extracellular region"/>
    <property type="evidence" value="ECO:0007669"/>
    <property type="project" value="InterPro"/>
</dbReference>
<evidence type="ECO:0000313" key="3">
    <source>
        <dbReference type="EMBL" id="KFM27486.1"/>
    </source>
</evidence>
<dbReference type="InterPro" id="IPR035940">
    <property type="entry name" value="CAP_sf"/>
</dbReference>
<evidence type="ECO:0000259" key="2">
    <source>
        <dbReference type="SMART" id="SM00198"/>
    </source>
</evidence>
<protein>
    <submittedName>
        <fullName evidence="3">Protein PRY1</fullName>
    </submittedName>
</protein>
<dbReference type="InterPro" id="IPR014044">
    <property type="entry name" value="CAP_dom"/>
</dbReference>
<dbReference type="OrthoDB" id="515226at2759"/>
<reference evidence="3 4" key="1">
    <citation type="journal article" date="2014" name="BMC Genomics">
        <title>Oil accumulation mechanisms of the oleaginous microalga Chlorella protothecoides revealed through its genome, transcriptomes, and proteomes.</title>
        <authorList>
            <person name="Gao C."/>
            <person name="Wang Y."/>
            <person name="Shen Y."/>
            <person name="Yan D."/>
            <person name="He X."/>
            <person name="Dai J."/>
            <person name="Wu Q."/>
        </authorList>
    </citation>
    <scope>NUCLEOTIDE SEQUENCE [LARGE SCALE GENOMIC DNA]</scope>
    <source>
        <strain evidence="3 4">0710</strain>
    </source>
</reference>
<dbReference type="InterPro" id="IPR018244">
    <property type="entry name" value="Allrgn_V5/Tpx1_CS"/>
</dbReference>
<dbReference type="Proteomes" id="UP000028924">
    <property type="component" value="Unassembled WGS sequence"/>
</dbReference>
<dbReference type="Gene3D" id="3.40.33.10">
    <property type="entry name" value="CAP"/>
    <property type="match status" value="1"/>
</dbReference>
<dbReference type="eggNOG" id="KOG3017">
    <property type="taxonomic scope" value="Eukaryota"/>
</dbReference>
<feature type="domain" description="SCP" evidence="2">
    <location>
        <begin position="44"/>
        <end position="161"/>
    </location>
</feature>